<dbReference type="Proteomes" id="UP001370758">
    <property type="component" value="Unassembled WGS sequence"/>
</dbReference>
<feature type="compositionally biased region" description="Polar residues" evidence="1">
    <location>
        <begin position="183"/>
        <end position="204"/>
    </location>
</feature>
<proteinExistence type="predicted"/>
<evidence type="ECO:0000313" key="2">
    <source>
        <dbReference type="EMBL" id="KAK6495864.1"/>
    </source>
</evidence>
<accession>A0AAV9VRS1</accession>
<dbReference type="AlphaFoldDB" id="A0AAV9VRS1"/>
<dbReference type="EMBL" id="JAVHJL010000012">
    <property type="protein sequence ID" value="KAK6495864.1"/>
    <property type="molecule type" value="Genomic_DNA"/>
</dbReference>
<gene>
    <name evidence="2" type="ORF">TWF481_002909</name>
</gene>
<name>A0AAV9VRS1_9PEZI</name>
<sequence length="294" mass="29765">MSASKSQLNVASLFVTNPLPTGISEIPGATPCGQGSGCIIYGGLAFLESCGDWFGFSEHCCFGLGVLESEFTVGYFHCNDVPGISGDIKGFGYDPVVVTTAAGCPDGTGLLWTDPILAEFYCCRTEESGVLVQQSLDYTTGSVVQDGVRCFDPKIVDLKTFKPAGAGGPPSAIPTRPTGAPDLSSTVRISTVEGSEEPTSIATRSSSSSGGQTTAVETTAVETTASTDSSPEPSEGSSSTSEELGSSAATAASGTQSAATGSPTPNSASRGGISKISSFVFGTVVLSIFIGVQL</sequence>
<keyword evidence="3" id="KW-1185">Reference proteome</keyword>
<feature type="compositionally biased region" description="Low complexity" evidence="1">
    <location>
        <begin position="205"/>
        <end position="264"/>
    </location>
</feature>
<protein>
    <submittedName>
        <fullName evidence="2">Uncharacterized protein</fullName>
    </submittedName>
</protein>
<feature type="region of interest" description="Disordered" evidence="1">
    <location>
        <begin position="161"/>
        <end position="272"/>
    </location>
</feature>
<comment type="caution">
    <text evidence="2">The sequence shown here is derived from an EMBL/GenBank/DDBJ whole genome shotgun (WGS) entry which is preliminary data.</text>
</comment>
<reference evidence="2 3" key="1">
    <citation type="submission" date="2023-08" db="EMBL/GenBank/DDBJ databases">
        <authorList>
            <person name="Palmer J.M."/>
        </authorList>
    </citation>
    <scope>NUCLEOTIDE SEQUENCE [LARGE SCALE GENOMIC DNA]</scope>
    <source>
        <strain evidence="2 3">TWF481</strain>
    </source>
</reference>
<evidence type="ECO:0000256" key="1">
    <source>
        <dbReference type="SAM" id="MobiDB-lite"/>
    </source>
</evidence>
<evidence type="ECO:0000313" key="3">
    <source>
        <dbReference type="Proteomes" id="UP001370758"/>
    </source>
</evidence>
<organism evidence="2 3">
    <name type="scientific">Arthrobotrys musiformis</name>
    <dbReference type="NCBI Taxonomy" id="47236"/>
    <lineage>
        <taxon>Eukaryota</taxon>
        <taxon>Fungi</taxon>
        <taxon>Dikarya</taxon>
        <taxon>Ascomycota</taxon>
        <taxon>Pezizomycotina</taxon>
        <taxon>Orbiliomycetes</taxon>
        <taxon>Orbiliales</taxon>
        <taxon>Orbiliaceae</taxon>
        <taxon>Arthrobotrys</taxon>
    </lineage>
</organism>